<organism evidence="1">
    <name type="scientific">Sesamum angustifolium</name>
    <dbReference type="NCBI Taxonomy" id="2727405"/>
    <lineage>
        <taxon>Eukaryota</taxon>
        <taxon>Viridiplantae</taxon>
        <taxon>Streptophyta</taxon>
        <taxon>Embryophyta</taxon>
        <taxon>Tracheophyta</taxon>
        <taxon>Spermatophyta</taxon>
        <taxon>Magnoliopsida</taxon>
        <taxon>eudicotyledons</taxon>
        <taxon>Gunneridae</taxon>
        <taxon>Pentapetalae</taxon>
        <taxon>asterids</taxon>
        <taxon>lamiids</taxon>
        <taxon>Lamiales</taxon>
        <taxon>Pedaliaceae</taxon>
        <taxon>Sesamum</taxon>
    </lineage>
</organism>
<evidence type="ECO:0000313" key="1">
    <source>
        <dbReference type="EMBL" id="KAL0286454.1"/>
    </source>
</evidence>
<name>A0AAW2IVX8_9LAMI</name>
<accession>A0AAW2IVX8</accession>
<protein>
    <submittedName>
        <fullName evidence="1">Uncharacterized protein</fullName>
    </submittedName>
</protein>
<sequence length="96" mass="10730">MNEILRVSTNTFRHPGTPSNLHRCSSFTWGLLAHRSCNHPPICVLSASSLAIHSFYIPERHGLQTFYQLSTYDGVILRRRTAPGPSPTRLQALSNA</sequence>
<dbReference type="EMBL" id="JACGWK010001538">
    <property type="protein sequence ID" value="KAL0286454.1"/>
    <property type="molecule type" value="Genomic_DNA"/>
</dbReference>
<proteinExistence type="predicted"/>
<reference evidence="1" key="2">
    <citation type="journal article" date="2024" name="Plant">
        <title>Genomic evolution and insights into agronomic trait innovations of Sesamum species.</title>
        <authorList>
            <person name="Miao H."/>
            <person name="Wang L."/>
            <person name="Qu L."/>
            <person name="Liu H."/>
            <person name="Sun Y."/>
            <person name="Le M."/>
            <person name="Wang Q."/>
            <person name="Wei S."/>
            <person name="Zheng Y."/>
            <person name="Lin W."/>
            <person name="Duan Y."/>
            <person name="Cao H."/>
            <person name="Xiong S."/>
            <person name="Wang X."/>
            <person name="Wei L."/>
            <person name="Li C."/>
            <person name="Ma Q."/>
            <person name="Ju M."/>
            <person name="Zhao R."/>
            <person name="Li G."/>
            <person name="Mu C."/>
            <person name="Tian Q."/>
            <person name="Mei H."/>
            <person name="Zhang T."/>
            <person name="Gao T."/>
            <person name="Zhang H."/>
        </authorList>
    </citation>
    <scope>NUCLEOTIDE SEQUENCE</scope>
    <source>
        <strain evidence="1">G01</strain>
    </source>
</reference>
<comment type="caution">
    <text evidence="1">The sequence shown here is derived from an EMBL/GenBank/DDBJ whole genome shotgun (WGS) entry which is preliminary data.</text>
</comment>
<gene>
    <name evidence="1" type="ORF">Sangu_2732400</name>
</gene>
<dbReference type="AlphaFoldDB" id="A0AAW2IVX8"/>
<reference evidence="1" key="1">
    <citation type="submission" date="2020-06" db="EMBL/GenBank/DDBJ databases">
        <authorList>
            <person name="Li T."/>
            <person name="Hu X."/>
            <person name="Zhang T."/>
            <person name="Song X."/>
            <person name="Zhang H."/>
            <person name="Dai N."/>
            <person name="Sheng W."/>
            <person name="Hou X."/>
            <person name="Wei L."/>
        </authorList>
    </citation>
    <scope>NUCLEOTIDE SEQUENCE</scope>
    <source>
        <strain evidence="1">G01</strain>
        <tissue evidence="1">Leaf</tissue>
    </source>
</reference>